<accession>A0A1I4QF22</accession>
<dbReference type="SMART" id="SM01079">
    <property type="entry name" value="CHASE"/>
    <property type="match status" value="1"/>
</dbReference>
<keyword evidence="3 6" id="KW-1133">Transmembrane helix</keyword>
<dbReference type="InterPro" id="IPR006189">
    <property type="entry name" value="CHASE_dom"/>
</dbReference>
<dbReference type="NCBIfam" id="TIGR00229">
    <property type="entry name" value="sensory_box"/>
    <property type="match status" value="1"/>
</dbReference>
<dbReference type="PROSITE" id="PS50887">
    <property type="entry name" value="GGDEF"/>
    <property type="match status" value="1"/>
</dbReference>
<dbReference type="OrthoDB" id="9813903at2"/>
<dbReference type="Pfam" id="PF13426">
    <property type="entry name" value="PAS_9"/>
    <property type="match status" value="1"/>
</dbReference>
<dbReference type="Gene3D" id="3.20.20.450">
    <property type="entry name" value="EAL domain"/>
    <property type="match status" value="1"/>
</dbReference>
<keyword evidence="13" id="KW-1185">Reference proteome</keyword>
<feature type="domain" description="PAS" evidence="7">
    <location>
        <begin position="401"/>
        <end position="468"/>
    </location>
</feature>
<dbReference type="Proteomes" id="UP000199470">
    <property type="component" value="Unassembled WGS sequence"/>
</dbReference>
<dbReference type="CDD" id="cd01948">
    <property type="entry name" value="EAL"/>
    <property type="match status" value="1"/>
</dbReference>
<dbReference type="InterPro" id="IPR000160">
    <property type="entry name" value="GGDEF_dom"/>
</dbReference>
<dbReference type="PROSITE" id="PS50112">
    <property type="entry name" value="PAS"/>
    <property type="match status" value="1"/>
</dbReference>
<dbReference type="PROSITE" id="PS50883">
    <property type="entry name" value="EAL"/>
    <property type="match status" value="1"/>
</dbReference>
<dbReference type="SUPFAM" id="SSF55073">
    <property type="entry name" value="Nucleotide cyclase"/>
    <property type="match status" value="1"/>
</dbReference>
<feature type="transmembrane region" description="Helical" evidence="6">
    <location>
        <begin position="35"/>
        <end position="56"/>
    </location>
</feature>
<evidence type="ECO:0000256" key="4">
    <source>
        <dbReference type="ARBA" id="ARBA00023136"/>
    </source>
</evidence>
<dbReference type="SMART" id="SM00086">
    <property type="entry name" value="PAC"/>
    <property type="match status" value="1"/>
</dbReference>
<dbReference type="PROSITE" id="PS50839">
    <property type="entry name" value="CHASE"/>
    <property type="match status" value="1"/>
</dbReference>
<dbReference type="EMBL" id="FOTW01000019">
    <property type="protein sequence ID" value="SFM38669.1"/>
    <property type="molecule type" value="Genomic_DNA"/>
</dbReference>
<dbReference type="SMART" id="SM00052">
    <property type="entry name" value="EAL"/>
    <property type="match status" value="1"/>
</dbReference>
<evidence type="ECO:0000313" key="12">
    <source>
        <dbReference type="EMBL" id="SFM38669.1"/>
    </source>
</evidence>
<dbReference type="GO" id="GO:0007165">
    <property type="term" value="P:signal transduction"/>
    <property type="evidence" value="ECO:0007669"/>
    <property type="project" value="UniProtKB-ARBA"/>
</dbReference>
<dbReference type="InterPro" id="IPR035919">
    <property type="entry name" value="EAL_sf"/>
</dbReference>
<evidence type="ECO:0000259" key="8">
    <source>
        <dbReference type="PROSITE" id="PS50113"/>
    </source>
</evidence>
<evidence type="ECO:0000313" key="13">
    <source>
        <dbReference type="Proteomes" id="UP000199470"/>
    </source>
</evidence>
<evidence type="ECO:0000256" key="2">
    <source>
        <dbReference type="ARBA" id="ARBA00022692"/>
    </source>
</evidence>
<proteinExistence type="predicted"/>
<feature type="transmembrane region" description="Helical" evidence="6">
    <location>
        <begin position="349"/>
        <end position="374"/>
    </location>
</feature>
<protein>
    <submittedName>
        <fullName evidence="12">PAS domain S-box-containing protein/diguanylate cyclase (GGDEF) domain-containing protein</fullName>
    </submittedName>
</protein>
<dbReference type="Gene3D" id="3.30.70.270">
    <property type="match status" value="1"/>
</dbReference>
<feature type="region of interest" description="Disordered" evidence="5">
    <location>
        <begin position="1"/>
        <end position="28"/>
    </location>
</feature>
<dbReference type="Gene3D" id="3.30.450.350">
    <property type="entry name" value="CHASE domain"/>
    <property type="match status" value="1"/>
</dbReference>
<dbReference type="STRING" id="758825.SAMN02982985_03883"/>
<name>A0A1I4QF22_9BURK</name>
<evidence type="ECO:0000259" key="11">
    <source>
        <dbReference type="PROSITE" id="PS50887"/>
    </source>
</evidence>
<reference evidence="12 13" key="1">
    <citation type="submission" date="2016-10" db="EMBL/GenBank/DDBJ databases">
        <authorList>
            <person name="de Groot N.N."/>
        </authorList>
    </citation>
    <scope>NUCLEOTIDE SEQUENCE [LARGE SCALE GENOMIC DNA]</scope>
    <source>
        <strain evidence="12 13">ATCC 43154</strain>
    </source>
</reference>
<dbReference type="InterPro" id="IPR043128">
    <property type="entry name" value="Rev_trsase/Diguanyl_cyclase"/>
</dbReference>
<dbReference type="SMART" id="SM00267">
    <property type="entry name" value="GGDEF"/>
    <property type="match status" value="1"/>
</dbReference>
<keyword evidence="2 6" id="KW-0812">Transmembrane</keyword>
<feature type="domain" description="EAL" evidence="10">
    <location>
        <begin position="698"/>
        <end position="952"/>
    </location>
</feature>
<dbReference type="GO" id="GO:0016020">
    <property type="term" value="C:membrane"/>
    <property type="evidence" value="ECO:0007669"/>
    <property type="project" value="UniProtKB-SubCell"/>
</dbReference>
<dbReference type="PROSITE" id="PS50113">
    <property type="entry name" value="PAC"/>
    <property type="match status" value="1"/>
</dbReference>
<evidence type="ECO:0000256" key="3">
    <source>
        <dbReference type="ARBA" id="ARBA00022989"/>
    </source>
</evidence>
<dbReference type="PANTHER" id="PTHR44757">
    <property type="entry name" value="DIGUANYLATE CYCLASE DGCP"/>
    <property type="match status" value="1"/>
</dbReference>
<dbReference type="FunFam" id="3.20.20.450:FF:000001">
    <property type="entry name" value="Cyclic di-GMP phosphodiesterase yahA"/>
    <property type="match status" value="1"/>
</dbReference>
<dbReference type="InterPro" id="IPR035965">
    <property type="entry name" value="PAS-like_dom_sf"/>
</dbReference>
<evidence type="ECO:0000256" key="1">
    <source>
        <dbReference type="ARBA" id="ARBA00004370"/>
    </source>
</evidence>
<evidence type="ECO:0000259" key="9">
    <source>
        <dbReference type="PROSITE" id="PS50839"/>
    </source>
</evidence>
<dbReference type="NCBIfam" id="TIGR00254">
    <property type="entry name" value="GGDEF"/>
    <property type="match status" value="1"/>
</dbReference>
<feature type="domain" description="CHASE" evidence="9">
    <location>
        <begin position="101"/>
        <end position="268"/>
    </location>
</feature>
<dbReference type="AlphaFoldDB" id="A0A1I4QF22"/>
<dbReference type="InterPro" id="IPR001610">
    <property type="entry name" value="PAC"/>
</dbReference>
<organism evidence="12 13">
    <name type="scientific">Rugamonas rubra</name>
    <dbReference type="NCBI Taxonomy" id="758825"/>
    <lineage>
        <taxon>Bacteria</taxon>
        <taxon>Pseudomonadati</taxon>
        <taxon>Pseudomonadota</taxon>
        <taxon>Betaproteobacteria</taxon>
        <taxon>Burkholderiales</taxon>
        <taxon>Oxalobacteraceae</taxon>
        <taxon>Telluria group</taxon>
        <taxon>Rugamonas</taxon>
    </lineage>
</organism>
<dbReference type="InterPro" id="IPR052155">
    <property type="entry name" value="Biofilm_reg_signaling"/>
</dbReference>
<dbReference type="PANTHER" id="PTHR44757:SF2">
    <property type="entry name" value="BIOFILM ARCHITECTURE MAINTENANCE PROTEIN MBAA"/>
    <property type="match status" value="1"/>
</dbReference>
<dbReference type="CDD" id="cd01949">
    <property type="entry name" value="GGDEF"/>
    <property type="match status" value="1"/>
</dbReference>
<dbReference type="Gene3D" id="3.30.450.20">
    <property type="entry name" value="PAS domain"/>
    <property type="match status" value="1"/>
</dbReference>
<evidence type="ECO:0000259" key="7">
    <source>
        <dbReference type="PROSITE" id="PS50112"/>
    </source>
</evidence>
<dbReference type="InterPro" id="IPR001633">
    <property type="entry name" value="EAL_dom"/>
</dbReference>
<feature type="domain" description="GGDEF" evidence="11">
    <location>
        <begin position="555"/>
        <end position="689"/>
    </location>
</feature>
<dbReference type="SUPFAM" id="SSF55785">
    <property type="entry name" value="PYP-like sensor domain (PAS domain)"/>
    <property type="match status" value="1"/>
</dbReference>
<dbReference type="CDD" id="cd00130">
    <property type="entry name" value="PAS"/>
    <property type="match status" value="1"/>
</dbReference>
<dbReference type="InterPro" id="IPR029787">
    <property type="entry name" value="Nucleotide_cyclase"/>
</dbReference>
<dbReference type="SUPFAM" id="SSF141868">
    <property type="entry name" value="EAL domain-like"/>
    <property type="match status" value="1"/>
</dbReference>
<dbReference type="RefSeq" id="WP_093389365.1">
    <property type="nucleotide sequence ID" value="NZ_FOTW01000019.1"/>
</dbReference>
<evidence type="ECO:0000256" key="6">
    <source>
        <dbReference type="SAM" id="Phobius"/>
    </source>
</evidence>
<keyword evidence="4 6" id="KW-0472">Membrane</keyword>
<feature type="domain" description="PAC" evidence="8">
    <location>
        <begin position="469"/>
        <end position="523"/>
    </location>
</feature>
<dbReference type="InterPro" id="IPR000014">
    <property type="entry name" value="PAS"/>
</dbReference>
<dbReference type="Pfam" id="PF00563">
    <property type="entry name" value="EAL"/>
    <property type="match status" value="1"/>
</dbReference>
<gene>
    <name evidence="12" type="ORF">SAMN02982985_03883</name>
</gene>
<evidence type="ECO:0000256" key="5">
    <source>
        <dbReference type="SAM" id="MobiDB-lite"/>
    </source>
</evidence>
<dbReference type="InterPro" id="IPR000700">
    <property type="entry name" value="PAS-assoc_C"/>
</dbReference>
<dbReference type="InterPro" id="IPR042240">
    <property type="entry name" value="CHASE_sf"/>
</dbReference>
<dbReference type="SMART" id="SM00091">
    <property type="entry name" value="PAS"/>
    <property type="match status" value="1"/>
</dbReference>
<comment type="subcellular location">
    <subcellularLocation>
        <location evidence="1">Membrane</location>
    </subcellularLocation>
</comment>
<evidence type="ECO:0000259" key="10">
    <source>
        <dbReference type="PROSITE" id="PS50883"/>
    </source>
</evidence>
<dbReference type="Pfam" id="PF00990">
    <property type="entry name" value="GGDEF"/>
    <property type="match status" value="1"/>
</dbReference>
<dbReference type="Pfam" id="PF03924">
    <property type="entry name" value="CHASE"/>
    <property type="match status" value="1"/>
</dbReference>
<dbReference type="GO" id="GO:0003824">
    <property type="term" value="F:catalytic activity"/>
    <property type="evidence" value="ECO:0007669"/>
    <property type="project" value="UniProtKB-ARBA"/>
</dbReference>
<sequence>MAAPTISPDSTATAAPASAPEAAAPSAAPTRSRPVLLAPVALALLCGLGATAALFCGARQLEQDKLALAFEQRARARLQALQEGVNNAIAGLRAVNQLFASAPQVTRQQFRLFVQPILERYPYTYGISYARYLPQAQRPAFEAGLAARLPGRAMTEMRDGRAVAAGQRSSYWVIDYIEPAAGNEAAFGLDTAYPQAGNVSRERAYDTGLPLAGALIELAQGPAPRVGVIVSMPVYRYGAVLADVAARRSALEGETNIVLRPNDLVRKIYTAAGLLGAPGVNQRVYAADREDAASLVFEEIAAAEPAPAAPLRWLYPAPAARSVQRLDLAGKPWLLVGWASPRWAAADHLASLATLALGLVLSLLGAALVQALVWRNRHIQRRVELRTVQLKRLNQTLLLRERAIESSTNAVVITAAAPHNPIVYVNPAFERITGYSAAEVLGKSPRLLHGYDLEQQGAAEIRAAIREQRDGHAVVRNYRKDGAMFWNDIYISPVREADGAIHHFVSIQHDISAVKAYESELHHQATHDALTGLPNRALMKDRLRQSLHLAAPKGETLWVVSLDLDHFKFVNGRLGHQGGDRLLQAVAERLLAGVRPVDTVARLGGDEFVLLLLPEQGAGCPRGDEVQRLLAALAAPLVVDGQQLFVTCSAGVAVYPADGGEPAQLLERADIAMHRAKELGRNNYQFFTAAMNEQLGERLRIEGALRSALERREFVLHYQPQIDVLGGRIFGMEALIRWQHPELGMVAPSRFIGLAEETGLILPIGAWVLRTACLQLLEWQRGGRAGLRIAVNVSARQLAAPGFVQTVAELLAETGLAPRCLELELTESFLMQDVEHAIGMMHQLKQLGVQLAIDDFGTGYSSLAHLKRFEVDVLKIDQTFVRDLAVDPDDAAIVATIIALAANLKLEVISEGVETQDQVDFLRRHGCRQMQGYHFGRPVDAAAFEQLLLADEARAQRGGGAAADGAATVAESC</sequence>